<dbReference type="PATRIC" id="fig|1331060.3.peg.3430"/>
<accession>T0H9G3</accession>
<name>T0H9G3_9SPHN</name>
<dbReference type="eggNOG" id="COG3039">
    <property type="taxonomic scope" value="Bacteria"/>
</dbReference>
<comment type="caution">
    <text evidence="1">The sequence shown here is derived from an EMBL/GenBank/DDBJ whole genome shotgun (WGS) entry which is preliminary data.</text>
</comment>
<dbReference type="EMBL" id="ATDP01000099">
    <property type="protein sequence ID" value="EQB12956.1"/>
    <property type="molecule type" value="Genomic_DNA"/>
</dbReference>
<protein>
    <submittedName>
        <fullName evidence="1">Uncharacterized protein</fullName>
    </submittedName>
</protein>
<keyword evidence="2" id="KW-1185">Reference proteome</keyword>
<dbReference type="Proteomes" id="UP000015531">
    <property type="component" value="Unassembled WGS sequence"/>
</dbReference>
<sequence length="80" mass="8755">MIHCFSAAAETMMAGQPGFFDLSDRYEALSAAGDPLERLAAVVDFEVFRGPLVAALHYAELRRFFEVSKCLFGPSAIVLL</sequence>
<gene>
    <name evidence="1" type="ORF">RLDS_17820</name>
</gene>
<evidence type="ECO:0000313" key="1">
    <source>
        <dbReference type="EMBL" id="EQB12956.1"/>
    </source>
</evidence>
<organism evidence="1 2">
    <name type="scientific">Sphingobium lactosutens DS20</name>
    <dbReference type="NCBI Taxonomy" id="1331060"/>
    <lineage>
        <taxon>Bacteria</taxon>
        <taxon>Pseudomonadati</taxon>
        <taxon>Pseudomonadota</taxon>
        <taxon>Alphaproteobacteria</taxon>
        <taxon>Sphingomonadales</taxon>
        <taxon>Sphingomonadaceae</taxon>
        <taxon>Sphingobium</taxon>
    </lineage>
</organism>
<dbReference type="AlphaFoldDB" id="T0H9G3"/>
<proteinExistence type="predicted"/>
<reference evidence="1 2" key="1">
    <citation type="journal article" date="2013" name="Genome Announc.">
        <title>Draft Genome Sequence of Sphingobium lactosutens Strain DS20T, Isolated from a Hexachlorocyclohexane Dumpsite.</title>
        <authorList>
            <person name="Kumar R."/>
            <person name="Dwivedi V."/>
            <person name="Negi V."/>
            <person name="Khurana J.P."/>
            <person name="Lal R."/>
        </authorList>
    </citation>
    <scope>NUCLEOTIDE SEQUENCE [LARGE SCALE GENOMIC DNA]</scope>
    <source>
        <strain evidence="1 2">DS20</strain>
    </source>
</reference>
<evidence type="ECO:0000313" key="2">
    <source>
        <dbReference type="Proteomes" id="UP000015531"/>
    </source>
</evidence>